<evidence type="ECO:0000256" key="1">
    <source>
        <dbReference type="ARBA" id="ARBA00004651"/>
    </source>
</evidence>
<feature type="compositionally biased region" description="Polar residues" evidence="11">
    <location>
        <begin position="554"/>
        <end position="572"/>
    </location>
</feature>
<feature type="domain" description="DEK-C" evidence="14">
    <location>
        <begin position="1603"/>
        <end position="1659"/>
    </location>
</feature>
<proteinExistence type="predicted"/>
<dbReference type="SUPFAM" id="SSF53448">
    <property type="entry name" value="Nucleotide-diphospho-sugar transferases"/>
    <property type="match status" value="1"/>
</dbReference>
<reference evidence="15 16" key="1">
    <citation type="journal article" date="2023" name="Elife">
        <title>Identification of key yeast species and microbe-microbe interactions impacting larval growth of Drosophila in the wild.</title>
        <authorList>
            <person name="Mure A."/>
            <person name="Sugiura Y."/>
            <person name="Maeda R."/>
            <person name="Honda K."/>
            <person name="Sakurai N."/>
            <person name="Takahashi Y."/>
            <person name="Watada M."/>
            <person name="Katoh T."/>
            <person name="Gotoh A."/>
            <person name="Gotoh Y."/>
            <person name="Taniguchi I."/>
            <person name="Nakamura K."/>
            <person name="Hayashi T."/>
            <person name="Katayama T."/>
            <person name="Uemura T."/>
            <person name="Hattori Y."/>
        </authorList>
    </citation>
    <scope>NUCLEOTIDE SEQUENCE [LARGE SCALE GENOMIC DNA]</scope>
    <source>
        <strain evidence="15 16">SB-73</strain>
    </source>
</reference>
<keyword evidence="7 12" id="KW-1133">Transmembrane helix</keyword>
<feature type="region of interest" description="Disordered" evidence="11">
    <location>
        <begin position="550"/>
        <end position="591"/>
    </location>
</feature>
<evidence type="ECO:0000256" key="3">
    <source>
        <dbReference type="ARBA" id="ARBA00022475"/>
    </source>
</evidence>
<keyword evidence="16" id="KW-1185">Reference proteome</keyword>
<dbReference type="FunFam" id="3.10.120.10:FF:000014">
    <property type="entry name" value="Chitin synthase 6"/>
    <property type="match status" value="1"/>
</dbReference>
<evidence type="ECO:0000256" key="8">
    <source>
        <dbReference type="ARBA" id="ARBA00023136"/>
    </source>
</evidence>
<dbReference type="GO" id="GO:0004100">
    <property type="term" value="F:chitin synthase activity"/>
    <property type="evidence" value="ECO:0007669"/>
    <property type="project" value="UniProtKB-EC"/>
</dbReference>
<evidence type="ECO:0000256" key="4">
    <source>
        <dbReference type="ARBA" id="ARBA00022676"/>
    </source>
</evidence>
<feature type="transmembrane region" description="Helical" evidence="12">
    <location>
        <begin position="997"/>
        <end position="1016"/>
    </location>
</feature>
<sequence length="1663" mass="187109">MVRFGFKRDRKESGPGLSASGLLAALHEMFAHKFDKSMFLDSLSTLVIDKRAPEPFLETVFSHATERSEDELLLLFPAHDAAHSLLFGTASALPMLDSRVLTALSVLQPFLTAMTPSNLNQRFHNGLCLKLGFNAAGSVASARLQLSAEPLLSLAPLLDLSTDPNFRAFDAFYHMLYSQMDDSDQAAMLSLKSDLSQYELLAKSQTYVLPSWVAFADDYALAKDWADNMREIFPRPFVQAVFMALSGMLLLGNESLADRAEGAALVGFDVESARDVEPHTLIAAAYTSLLQSLEAQINKYLAKLDLPDTGNEGDAIHSIVSLAELASTHRYRHAVLKSRFDNESGINAEMVQDGILLPPPPQNVRRSLNTNSYTDFQFPSEIYNIEDAQRWLDPSAMWYSSPDEPLDLDALFPACRIWTAFSLAPSATAQSVADQTAWNSAVVSAQIRDLFLTEWIQRGQAVNFTTDFDIFEFLEMFQPLLPNIGPDELSAWAAQHFSPIEFFQGHHRVYLNERAWTQLNSALGGVNVNTNGYNGISAPNMQAPPSMYAPSLHPAQSSRSFAPSFAQSVQSAQGTQNGQNGQNFLGPQGIQGYNPGYSPGYAASARSYAPSGINGQAESVTTLPTIAKMDLPAADNASGIRRQVVNELQEPYYTRDPDEDEEEEEEDDDLLKGLKGLEGGQIEVFQQSTSRKLWVAFVWAITWWIPSPVLSFIGRMRRKDVRLAWREKVVIFFLIFLLNAFIIFYMIILGRLICPDYDKVWNHKELSYHQGTSDFYVGVHGKVYDITKFYRQQHSDNGIQTSASVMLPFAGLDLSDYFPPPLTIACPSLVTDESVKLVYNATTSPYSEAMHVSGSYFVPSNDTALHEYTWYAKVFLPKMEQYYKGHIVETDSKVAKMVAEDDTKYLVIYDKKIYDMTNYILTINQYSSSKSSLYDKYNFFPTSVSNLFQNYQGQDITEQFNALDETTRTQCLECMNNMFLYGYHDFRDSAKCQTANIILLVIAALLTTVTLVKFLASIRFGPKPMPAPQDKFVICQVPIYTEGEDDMRLAIDSLTNLDYDNRRKLIVLICDGMITGAGNDRPTPEIALDILGVDETRVETKLCAYHAIAEGSKELNYAKVYSGLYENEGDIVPFICIVKVGAEGELRPGNRGKRDSQLILMNFLNRVHYADPMCPLDLELFHHINNIIGIEPERFEYLLTVDADTRVDAQSLNRMVAACTSDNTISAVCGETGIQNEKESLSTMVQVYEYFISHHLTKAFESLFGSVTCLPGCFSLYRLRSVKRAKPILISSEIIRDYSLRHVDTLHKKNLFSLGEDRYLTTLMSKHFSKMKTKFIADAKCETRVPSEFSVLLSQRRRWINSTVHNLAELLYLPTLCGFCLFSMRGIVFIDLIGTLMLPSVVIYLAYLIYIIASKTQPLPLISIILICSVYGLQALVFILHRRWQHVFWMIVYIAAYPFHSFILPIYSFWYMDDFSWGNTRVVIDESKGKKVVIQDEHDVYDPQSVPFEPWTSYAIRKGLPGRERAIIFDNRKGKLVREVFEDPAHYANWEKSQADFNDYEVRSLNDKSTFNANDAMSGTNNRHSRAPSVTTVNTLNVSEFDAGTAAQIRETIQQILSNCDLSTMTSSELRDRVSDMLGMTFAGPSADAIDALIDIELEKLDD</sequence>
<dbReference type="EC" id="2.4.1.16" evidence="2"/>
<feature type="compositionally biased region" description="Low complexity" evidence="11">
    <location>
        <begin position="573"/>
        <end position="588"/>
    </location>
</feature>
<evidence type="ECO:0000256" key="10">
    <source>
        <dbReference type="ARBA" id="ARBA00049510"/>
    </source>
</evidence>
<dbReference type="InterPro" id="IPR027417">
    <property type="entry name" value="P-loop_NTPase"/>
</dbReference>
<dbReference type="PROSITE" id="PS51998">
    <property type="entry name" value="DEK_C"/>
    <property type="match status" value="1"/>
</dbReference>
<evidence type="ECO:0000256" key="9">
    <source>
        <dbReference type="ARBA" id="ARBA00023180"/>
    </source>
</evidence>
<evidence type="ECO:0000256" key="6">
    <source>
        <dbReference type="ARBA" id="ARBA00022692"/>
    </source>
</evidence>
<evidence type="ECO:0000313" key="15">
    <source>
        <dbReference type="EMBL" id="GMM49962.1"/>
    </source>
</evidence>
<evidence type="ECO:0000259" key="14">
    <source>
        <dbReference type="PROSITE" id="PS51998"/>
    </source>
</evidence>
<dbReference type="SUPFAM" id="SSF52540">
    <property type="entry name" value="P-loop containing nucleoside triphosphate hydrolases"/>
    <property type="match status" value="1"/>
</dbReference>
<dbReference type="PANTHER" id="PTHR22914">
    <property type="entry name" value="CHITIN SYNTHASE"/>
    <property type="match status" value="1"/>
</dbReference>
<keyword evidence="6 12" id="KW-0812">Transmembrane</keyword>
<feature type="transmembrane region" description="Helical" evidence="12">
    <location>
        <begin position="693"/>
        <end position="713"/>
    </location>
</feature>
<feature type="domain" description="Cytochrome b5 heme-binding" evidence="13">
    <location>
        <begin position="758"/>
        <end position="818"/>
    </location>
</feature>
<comment type="caution">
    <text evidence="15">The sequence shown here is derived from an EMBL/GenBank/DDBJ whole genome shotgun (WGS) entry which is preliminary data.</text>
</comment>
<evidence type="ECO:0000313" key="16">
    <source>
        <dbReference type="Proteomes" id="UP001362899"/>
    </source>
</evidence>
<evidence type="ECO:0000259" key="13">
    <source>
        <dbReference type="PROSITE" id="PS50255"/>
    </source>
</evidence>
<evidence type="ECO:0000256" key="11">
    <source>
        <dbReference type="SAM" id="MobiDB-lite"/>
    </source>
</evidence>
<name>A0AAV5RFV9_STABA</name>
<keyword evidence="9" id="KW-0325">Glycoprotein</keyword>
<dbReference type="Gene3D" id="3.10.120.10">
    <property type="entry name" value="Cytochrome b5-like heme/steroid binding domain"/>
    <property type="match status" value="1"/>
</dbReference>
<dbReference type="Proteomes" id="UP001362899">
    <property type="component" value="Unassembled WGS sequence"/>
</dbReference>
<dbReference type="GO" id="GO:0031505">
    <property type="term" value="P:fungal-type cell wall organization"/>
    <property type="evidence" value="ECO:0007669"/>
    <property type="project" value="TreeGrafter"/>
</dbReference>
<feature type="compositionally biased region" description="Acidic residues" evidence="11">
    <location>
        <begin position="657"/>
        <end position="669"/>
    </location>
</feature>
<keyword evidence="8 12" id="KW-0472">Membrane</keyword>
<dbReference type="Pfam" id="PF03142">
    <property type="entry name" value="Chitin_synth_2"/>
    <property type="match status" value="1"/>
</dbReference>
<evidence type="ECO:0000256" key="7">
    <source>
        <dbReference type="ARBA" id="ARBA00022989"/>
    </source>
</evidence>
<keyword evidence="4" id="KW-0328">Glycosyltransferase</keyword>
<dbReference type="InterPro" id="IPR029044">
    <property type="entry name" value="Nucleotide-diphossugar_trans"/>
</dbReference>
<dbReference type="GO" id="GO:0030428">
    <property type="term" value="C:cell septum"/>
    <property type="evidence" value="ECO:0007669"/>
    <property type="project" value="TreeGrafter"/>
</dbReference>
<dbReference type="EMBL" id="BTGC01000003">
    <property type="protein sequence ID" value="GMM49962.1"/>
    <property type="molecule type" value="Genomic_DNA"/>
</dbReference>
<evidence type="ECO:0000256" key="12">
    <source>
        <dbReference type="SAM" id="Phobius"/>
    </source>
</evidence>
<dbReference type="PROSITE" id="PS50255">
    <property type="entry name" value="CYTOCHROME_B5_2"/>
    <property type="match status" value="1"/>
</dbReference>
<dbReference type="SUPFAM" id="SSF55856">
    <property type="entry name" value="Cytochrome b5-like heme/steroid binding domain"/>
    <property type="match status" value="1"/>
</dbReference>
<evidence type="ECO:0000256" key="2">
    <source>
        <dbReference type="ARBA" id="ARBA00012543"/>
    </source>
</evidence>
<comment type="catalytic activity">
    <reaction evidence="10">
        <text>[(1-&gt;4)-N-acetyl-beta-D-glucosaminyl](n) + UDP-N-acetyl-alpha-D-glucosamine = [(1-&gt;4)-N-acetyl-beta-D-glucosaminyl](n+1) + UDP + H(+)</text>
        <dbReference type="Rhea" id="RHEA:16637"/>
        <dbReference type="Rhea" id="RHEA-COMP:9593"/>
        <dbReference type="Rhea" id="RHEA-COMP:9595"/>
        <dbReference type="ChEBI" id="CHEBI:15378"/>
        <dbReference type="ChEBI" id="CHEBI:17029"/>
        <dbReference type="ChEBI" id="CHEBI:57705"/>
        <dbReference type="ChEBI" id="CHEBI:58223"/>
        <dbReference type="EC" id="2.4.1.16"/>
    </reaction>
    <physiologicalReaction direction="left-to-right" evidence="10">
        <dbReference type="Rhea" id="RHEA:16638"/>
    </physiologicalReaction>
</comment>
<feature type="transmembrane region" description="Helical" evidence="12">
    <location>
        <begin position="1447"/>
        <end position="1470"/>
    </location>
</feature>
<feature type="transmembrane region" description="Helical" evidence="12">
    <location>
        <begin position="729"/>
        <end position="748"/>
    </location>
</feature>
<feature type="transmembrane region" description="Helical" evidence="12">
    <location>
        <begin position="1388"/>
        <end position="1413"/>
    </location>
</feature>
<dbReference type="PANTHER" id="PTHR22914:SF13">
    <property type="entry name" value="CHITIN SYNTHASE"/>
    <property type="match status" value="1"/>
</dbReference>
<dbReference type="Pfam" id="PF00173">
    <property type="entry name" value="Cyt-b5"/>
    <property type="match status" value="1"/>
</dbReference>
<accession>A0AAV5RFV9</accession>
<dbReference type="InterPro" id="IPR036400">
    <property type="entry name" value="Cyt_B5-like_heme/steroid_sf"/>
</dbReference>
<feature type="transmembrane region" description="Helical" evidence="12">
    <location>
        <begin position="1419"/>
        <end position="1440"/>
    </location>
</feature>
<comment type="subcellular location">
    <subcellularLocation>
        <location evidence="1">Cell membrane</location>
        <topology evidence="1">Multi-pass membrane protein</topology>
    </subcellularLocation>
</comment>
<dbReference type="Pfam" id="PF08766">
    <property type="entry name" value="DEK_C"/>
    <property type="match status" value="1"/>
</dbReference>
<protein>
    <recommendedName>
        <fullName evidence="2">chitin synthase</fullName>
        <ecNumber evidence="2">2.4.1.16</ecNumber>
    </recommendedName>
</protein>
<evidence type="ECO:0000256" key="5">
    <source>
        <dbReference type="ARBA" id="ARBA00022679"/>
    </source>
</evidence>
<organism evidence="15 16">
    <name type="scientific">Starmerella bacillaris</name>
    <name type="common">Yeast</name>
    <name type="synonym">Candida zemplinina</name>
    <dbReference type="NCBI Taxonomy" id="1247836"/>
    <lineage>
        <taxon>Eukaryota</taxon>
        <taxon>Fungi</taxon>
        <taxon>Dikarya</taxon>
        <taxon>Ascomycota</taxon>
        <taxon>Saccharomycotina</taxon>
        <taxon>Dipodascomycetes</taxon>
        <taxon>Dipodascales</taxon>
        <taxon>Trichomonascaceae</taxon>
        <taxon>Starmerella</taxon>
    </lineage>
</organism>
<dbReference type="InterPro" id="IPR001199">
    <property type="entry name" value="Cyt_B5-like_heme/steroid-bd"/>
</dbReference>
<feature type="region of interest" description="Disordered" evidence="11">
    <location>
        <begin position="650"/>
        <end position="669"/>
    </location>
</feature>
<gene>
    <name evidence="15" type="ORF">DASB73_009200</name>
</gene>
<keyword evidence="5" id="KW-0808">Transferase</keyword>
<dbReference type="GO" id="GO:0006031">
    <property type="term" value="P:chitin biosynthetic process"/>
    <property type="evidence" value="ECO:0007669"/>
    <property type="project" value="TreeGrafter"/>
</dbReference>
<dbReference type="GO" id="GO:0005886">
    <property type="term" value="C:plasma membrane"/>
    <property type="evidence" value="ECO:0007669"/>
    <property type="project" value="UniProtKB-SubCell"/>
</dbReference>
<keyword evidence="3" id="KW-1003">Cell membrane</keyword>
<dbReference type="InterPro" id="IPR014876">
    <property type="entry name" value="DEK_C"/>
</dbReference>
<dbReference type="InterPro" id="IPR004835">
    <property type="entry name" value="Chitin_synth"/>
</dbReference>